<keyword evidence="1" id="KW-0479">Metal-binding</keyword>
<feature type="domain" description="C2H2-type" evidence="3">
    <location>
        <begin position="126"/>
        <end position="154"/>
    </location>
</feature>
<dbReference type="GO" id="GO:0008270">
    <property type="term" value="F:zinc ion binding"/>
    <property type="evidence" value="ECO:0007669"/>
    <property type="project" value="UniProtKB-KW"/>
</dbReference>
<feature type="non-terminal residue" evidence="4">
    <location>
        <position position="1"/>
    </location>
</feature>
<sequence length="194" mass="22194">WDPLLGVYPTFETYRGVRQELLPRPRLTASYMLPSDNDAWATSSGGDPTLGTSGSVRQDSRHNAWRNRWSESPDDILETPLNEDRTLGTPGGVLQDLRYRGRNSYPRPRNDFRRTSSGSLLLAGSLACPDCDLKFTEDDDLIRHRRKVHDPTKEHRCKGCDKWFPRHNDLRRHNALKICGIKEARQPSPTRDAV</sequence>
<reference evidence="5" key="2">
    <citation type="submission" date="2015-01" db="EMBL/GenBank/DDBJ databases">
        <title>Evolutionary Origins and Diversification of the Mycorrhizal Mutualists.</title>
        <authorList>
            <consortium name="DOE Joint Genome Institute"/>
            <consortium name="Mycorrhizal Genomics Consortium"/>
            <person name="Kohler A."/>
            <person name="Kuo A."/>
            <person name="Nagy L.G."/>
            <person name="Floudas D."/>
            <person name="Copeland A."/>
            <person name="Barry K.W."/>
            <person name="Cichocki N."/>
            <person name="Veneault-Fourrey C."/>
            <person name="LaButti K."/>
            <person name="Lindquist E.A."/>
            <person name="Lipzen A."/>
            <person name="Lundell T."/>
            <person name="Morin E."/>
            <person name="Murat C."/>
            <person name="Riley R."/>
            <person name="Ohm R."/>
            <person name="Sun H."/>
            <person name="Tunlid A."/>
            <person name="Henrissat B."/>
            <person name="Grigoriev I.V."/>
            <person name="Hibbett D.S."/>
            <person name="Martin F."/>
        </authorList>
    </citation>
    <scope>NUCLEOTIDE SEQUENCE [LARGE SCALE GENOMIC DNA]</scope>
    <source>
        <strain evidence="5">MUT 4182</strain>
    </source>
</reference>
<feature type="region of interest" description="Disordered" evidence="2">
    <location>
        <begin position="39"/>
        <end position="58"/>
    </location>
</feature>
<keyword evidence="5" id="KW-1185">Reference proteome</keyword>
<feature type="compositionally biased region" description="Polar residues" evidence="2">
    <location>
        <begin position="40"/>
        <end position="57"/>
    </location>
</feature>
<accession>A0A0C3PVA3</accession>
<dbReference type="AlphaFoldDB" id="A0A0C3PVA3"/>
<keyword evidence="1" id="KW-0862">Zinc</keyword>
<evidence type="ECO:0000313" key="4">
    <source>
        <dbReference type="EMBL" id="KIO18840.1"/>
    </source>
</evidence>
<organism evidence="4 5">
    <name type="scientific">Tulasnella calospora MUT 4182</name>
    <dbReference type="NCBI Taxonomy" id="1051891"/>
    <lineage>
        <taxon>Eukaryota</taxon>
        <taxon>Fungi</taxon>
        <taxon>Dikarya</taxon>
        <taxon>Basidiomycota</taxon>
        <taxon>Agaricomycotina</taxon>
        <taxon>Agaricomycetes</taxon>
        <taxon>Cantharellales</taxon>
        <taxon>Tulasnellaceae</taxon>
        <taxon>Tulasnella</taxon>
    </lineage>
</organism>
<dbReference type="InterPro" id="IPR036236">
    <property type="entry name" value="Znf_C2H2_sf"/>
</dbReference>
<dbReference type="PROSITE" id="PS50157">
    <property type="entry name" value="ZINC_FINGER_C2H2_2"/>
    <property type="match status" value="1"/>
</dbReference>
<dbReference type="Proteomes" id="UP000054248">
    <property type="component" value="Unassembled WGS sequence"/>
</dbReference>
<dbReference type="Gene3D" id="3.30.160.60">
    <property type="entry name" value="Classic Zinc Finger"/>
    <property type="match status" value="1"/>
</dbReference>
<dbReference type="Pfam" id="PF00096">
    <property type="entry name" value="zf-C2H2"/>
    <property type="match status" value="1"/>
</dbReference>
<evidence type="ECO:0000313" key="5">
    <source>
        <dbReference type="Proteomes" id="UP000054248"/>
    </source>
</evidence>
<proteinExistence type="predicted"/>
<dbReference type="PROSITE" id="PS00028">
    <property type="entry name" value="ZINC_FINGER_C2H2_1"/>
    <property type="match status" value="1"/>
</dbReference>
<dbReference type="SMART" id="SM00355">
    <property type="entry name" value="ZnF_C2H2"/>
    <property type="match status" value="2"/>
</dbReference>
<evidence type="ECO:0000256" key="2">
    <source>
        <dbReference type="SAM" id="MobiDB-lite"/>
    </source>
</evidence>
<evidence type="ECO:0000256" key="1">
    <source>
        <dbReference type="PROSITE-ProRule" id="PRU00042"/>
    </source>
</evidence>
<keyword evidence="1" id="KW-0863">Zinc-finger</keyword>
<dbReference type="HOGENOM" id="CLU_1405649_0_0_1"/>
<name>A0A0C3PVA3_9AGAM</name>
<reference evidence="4 5" key="1">
    <citation type="submission" date="2014-04" db="EMBL/GenBank/DDBJ databases">
        <authorList>
            <consortium name="DOE Joint Genome Institute"/>
            <person name="Kuo A."/>
            <person name="Girlanda M."/>
            <person name="Perotto S."/>
            <person name="Kohler A."/>
            <person name="Nagy L.G."/>
            <person name="Floudas D."/>
            <person name="Copeland A."/>
            <person name="Barry K.W."/>
            <person name="Cichocki N."/>
            <person name="Veneault-Fourrey C."/>
            <person name="LaButti K."/>
            <person name="Lindquist E.A."/>
            <person name="Lipzen A."/>
            <person name="Lundell T."/>
            <person name="Morin E."/>
            <person name="Murat C."/>
            <person name="Sun H."/>
            <person name="Tunlid A."/>
            <person name="Henrissat B."/>
            <person name="Grigoriev I.V."/>
            <person name="Hibbett D.S."/>
            <person name="Martin F."/>
            <person name="Nordberg H.P."/>
            <person name="Cantor M.N."/>
            <person name="Hua S.X."/>
        </authorList>
    </citation>
    <scope>NUCLEOTIDE SEQUENCE [LARGE SCALE GENOMIC DNA]</scope>
    <source>
        <strain evidence="4 5">MUT 4182</strain>
    </source>
</reference>
<dbReference type="InterPro" id="IPR013087">
    <property type="entry name" value="Znf_C2H2_type"/>
</dbReference>
<protein>
    <recommendedName>
        <fullName evidence="3">C2H2-type domain-containing protein</fullName>
    </recommendedName>
</protein>
<dbReference type="SUPFAM" id="SSF57667">
    <property type="entry name" value="beta-beta-alpha zinc fingers"/>
    <property type="match status" value="1"/>
</dbReference>
<dbReference type="OrthoDB" id="8922241at2759"/>
<evidence type="ECO:0000259" key="3">
    <source>
        <dbReference type="PROSITE" id="PS50157"/>
    </source>
</evidence>
<dbReference type="EMBL" id="KN823256">
    <property type="protein sequence ID" value="KIO18840.1"/>
    <property type="molecule type" value="Genomic_DNA"/>
</dbReference>
<gene>
    <name evidence="4" type="ORF">M407DRAFT_224554</name>
</gene>